<evidence type="ECO:0000313" key="2">
    <source>
        <dbReference type="Proteomes" id="UP001153076"/>
    </source>
</evidence>
<keyword evidence="2" id="KW-1185">Reference proteome</keyword>
<dbReference type="AlphaFoldDB" id="A0A9Q1K170"/>
<dbReference type="EMBL" id="JAKOGI010000424">
    <property type="protein sequence ID" value="KAJ8435266.1"/>
    <property type="molecule type" value="Genomic_DNA"/>
</dbReference>
<reference evidence="1" key="1">
    <citation type="submission" date="2022-04" db="EMBL/GenBank/DDBJ databases">
        <title>Carnegiea gigantea Genome sequencing and assembly v2.</title>
        <authorList>
            <person name="Copetti D."/>
            <person name="Sanderson M.J."/>
            <person name="Burquez A."/>
            <person name="Wojciechowski M.F."/>
        </authorList>
    </citation>
    <scope>NUCLEOTIDE SEQUENCE</scope>
    <source>
        <strain evidence="1">SGP5-SGP5p</strain>
        <tissue evidence="1">Aerial part</tissue>
    </source>
</reference>
<protein>
    <submittedName>
        <fullName evidence="1">Uncharacterized protein</fullName>
    </submittedName>
</protein>
<sequence length="208" mass="24031">MAMKEVLYDIHNTLVADYWDANRGWQWEKFSNYLTSEALCKIASHELINDAGAEDKLYWKGDKAGKCKIKSVFGMFRGDPITERNDSWAWKWRNSICFDKAKSIPSNKPMFLLERFHVILDTLAVDDSWNGKRTREETEILDLTIARSLKPMKLNELSHTRFSIVHEIEKFVCNNAGNAIRGILGRLNPMPLGEGRKGKYQTECQMLP</sequence>
<dbReference type="Proteomes" id="UP001153076">
    <property type="component" value="Unassembled WGS sequence"/>
</dbReference>
<evidence type="ECO:0000313" key="1">
    <source>
        <dbReference type="EMBL" id="KAJ8435266.1"/>
    </source>
</evidence>
<proteinExistence type="predicted"/>
<comment type="caution">
    <text evidence="1">The sequence shown here is derived from an EMBL/GenBank/DDBJ whole genome shotgun (WGS) entry which is preliminary data.</text>
</comment>
<accession>A0A9Q1K170</accession>
<name>A0A9Q1K170_9CARY</name>
<organism evidence="1 2">
    <name type="scientific">Carnegiea gigantea</name>
    <dbReference type="NCBI Taxonomy" id="171969"/>
    <lineage>
        <taxon>Eukaryota</taxon>
        <taxon>Viridiplantae</taxon>
        <taxon>Streptophyta</taxon>
        <taxon>Embryophyta</taxon>
        <taxon>Tracheophyta</taxon>
        <taxon>Spermatophyta</taxon>
        <taxon>Magnoliopsida</taxon>
        <taxon>eudicotyledons</taxon>
        <taxon>Gunneridae</taxon>
        <taxon>Pentapetalae</taxon>
        <taxon>Caryophyllales</taxon>
        <taxon>Cactineae</taxon>
        <taxon>Cactaceae</taxon>
        <taxon>Cactoideae</taxon>
        <taxon>Echinocereeae</taxon>
        <taxon>Carnegiea</taxon>
    </lineage>
</organism>
<gene>
    <name evidence="1" type="ORF">Cgig2_026005</name>
</gene>